<dbReference type="GeneID" id="33568278"/>
<comment type="caution">
    <text evidence="1">The sequence shown here is derived from an EMBL/GenBank/DDBJ whole genome shotgun (WGS) entry which is preliminary data.</text>
</comment>
<name>A0A1Y2GVQ8_9FUNG</name>
<dbReference type="AlphaFoldDB" id="A0A1Y2GVQ8"/>
<organism evidence="1 2">
    <name type="scientific">Lobosporangium transversale</name>
    <dbReference type="NCBI Taxonomy" id="64571"/>
    <lineage>
        <taxon>Eukaryota</taxon>
        <taxon>Fungi</taxon>
        <taxon>Fungi incertae sedis</taxon>
        <taxon>Mucoromycota</taxon>
        <taxon>Mortierellomycotina</taxon>
        <taxon>Mortierellomycetes</taxon>
        <taxon>Mortierellales</taxon>
        <taxon>Mortierellaceae</taxon>
        <taxon>Lobosporangium</taxon>
    </lineage>
</organism>
<dbReference type="EMBL" id="MCFF01000010">
    <property type="protein sequence ID" value="ORZ22794.1"/>
    <property type="molecule type" value="Genomic_DNA"/>
</dbReference>
<accession>A0A1Y2GVQ8</accession>
<proteinExistence type="predicted"/>
<gene>
    <name evidence="1" type="ORF">BCR41DRAFT_369124</name>
</gene>
<sequence>MTIRLPIELEEENKRLHELIRQHRSSALEWCAAAKTYEQDRNFVTLRLAELEMQLAKKAAFKDTNSHKKIDTLQAQEAASTTNIAQPEAASITSVTNDENVSILNSFVSQSISQILDYMYVLTFEYDVVAFSNQYNISPFPLSILIKMTQGTFQELT</sequence>
<protein>
    <submittedName>
        <fullName evidence="1">Uncharacterized protein</fullName>
    </submittedName>
</protein>
<reference evidence="1 2" key="1">
    <citation type="submission" date="2016-07" db="EMBL/GenBank/DDBJ databases">
        <title>Pervasive Adenine N6-methylation of Active Genes in Fungi.</title>
        <authorList>
            <consortium name="DOE Joint Genome Institute"/>
            <person name="Mondo S.J."/>
            <person name="Dannebaum R.O."/>
            <person name="Kuo R.C."/>
            <person name="Labutti K."/>
            <person name="Haridas S."/>
            <person name="Kuo A."/>
            <person name="Salamov A."/>
            <person name="Ahrendt S.R."/>
            <person name="Lipzen A."/>
            <person name="Sullivan W."/>
            <person name="Andreopoulos W.B."/>
            <person name="Clum A."/>
            <person name="Lindquist E."/>
            <person name="Daum C."/>
            <person name="Ramamoorthy G.K."/>
            <person name="Gryganskyi A."/>
            <person name="Culley D."/>
            <person name="Magnuson J.K."/>
            <person name="James T.Y."/>
            <person name="O'Malley M.A."/>
            <person name="Stajich J.E."/>
            <person name="Spatafora J.W."/>
            <person name="Visel A."/>
            <person name="Grigoriev I.V."/>
        </authorList>
    </citation>
    <scope>NUCLEOTIDE SEQUENCE [LARGE SCALE GENOMIC DNA]</scope>
    <source>
        <strain evidence="1 2">NRRL 3116</strain>
    </source>
</reference>
<keyword evidence="2" id="KW-1185">Reference proteome</keyword>
<evidence type="ECO:0000313" key="2">
    <source>
        <dbReference type="Proteomes" id="UP000193648"/>
    </source>
</evidence>
<dbReference type="Proteomes" id="UP000193648">
    <property type="component" value="Unassembled WGS sequence"/>
</dbReference>
<evidence type="ECO:0000313" key="1">
    <source>
        <dbReference type="EMBL" id="ORZ22794.1"/>
    </source>
</evidence>
<dbReference type="OrthoDB" id="5801062at2759"/>
<dbReference type="RefSeq" id="XP_021883348.1">
    <property type="nucleotide sequence ID" value="XM_022026435.1"/>
</dbReference>
<dbReference type="InParanoid" id="A0A1Y2GVQ8"/>